<dbReference type="InterPro" id="IPR036291">
    <property type="entry name" value="NAD(P)-bd_dom_sf"/>
</dbReference>
<dbReference type="PANTHER" id="PTHR42760:SF133">
    <property type="entry name" value="3-OXOACYL-[ACYL-CARRIER-PROTEIN] REDUCTASE"/>
    <property type="match status" value="1"/>
</dbReference>
<dbReference type="CDD" id="cd05233">
    <property type="entry name" value="SDR_c"/>
    <property type="match status" value="1"/>
</dbReference>
<dbReference type="PRINTS" id="PR00081">
    <property type="entry name" value="GDHRDH"/>
</dbReference>
<dbReference type="FunFam" id="3.40.50.720:FF:000084">
    <property type="entry name" value="Short-chain dehydrogenase reductase"/>
    <property type="match status" value="1"/>
</dbReference>
<evidence type="ECO:0000313" key="5">
    <source>
        <dbReference type="EMBL" id="GEL22242.1"/>
    </source>
</evidence>
<dbReference type="GO" id="GO:0016616">
    <property type="term" value="F:oxidoreductase activity, acting on the CH-OH group of donors, NAD or NADP as acceptor"/>
    <property type="evidence" value="ECO:0007669"/>
    <property type="project" value="TreeGrafter"/>
</dbReference>
<evidence type="ECO:0000256" key="3">
    <source>
        <dbReference type="ARBA" id="ARBA00023027"/>
    </source>
</evidence>
<dbReference type="Gene3D" id="3.40.50.720">
    <property type="entry name" value="NAD(P)-binding Rossmann-like Domain"/>
    <property type="match status" value="1"/>
</dbReference>
<proteinExistence type="inferred from homology"/>
<accession>A0A511DBR6</accession>
<comment type="similarity">
    <text evidence="1 4">Belongs to the short-chain dehydrogenases/reductases (SDR) family.</text>
</comment>
<evidence type="ECO:0000256" key="2">
    <source>
        <dbReference type="ARBA" id="ARBA00023002"/>
    </source>
</evidence>
<dbReference type="PROSITE" id="PS00061">
    <property type="entry name" value="ADH_SHORT"/>
    <property type="match status" value="1"/>
</dbReference>
<gene>
    <name evidence="5" type="ORF">PSU4_11960</name>
</gene>
<evidence type="ECO:0000256" key="1">
    <source>
        <dbReference type="ARBA" id="ARBA00006484"/>
    </source>
</evidence>
<dbReference type="OrthoDB" id="3206777at2"/>
<name>A0A511DBR6_9PSEU</name>
<comment type="caution">
    <text evidence="5">The sequence shown here is derived from an EMBL/GenBank/DDBJ whole genome shotgun (WGS) entry which is preliminary data.</text>
</comment>
<organism evidence="5 6">
    <name type="scientific">Pseudonocardia sulfidoxydans NBRC 16205</name>
    <dbReference type="NCBI Taxonomy" id="1223511"/>
    <lineage>
        <taxon>Bacteria</taxon>
        <taxon>Bacillati</taxon>
        <taxon>Actinomycetota</taxon>
        <taxon>Actinomycetes</taxon>
        <taxon>Pseudonocardiales</taxon>
        <taxon>Pseudonocardiaceae</taxon>
        <taxon>Pseudonocardia</taxon>
    </lineage>
</organism>
<dbReference type="InterPro" id="IPR020904">
    <property type="entry name" value="Sc_DH/Rdtase_CS"/>
</dbReference>
<protein>
    <submittedName>
        <fullName evidence="5">Oxidoreductase</fullName>
    </submittedName>
</protein>
<dbReference type="Pfam" id="PF00106">
    <property type="entry name" value="adh_short"/>
    <property type="match status" value="1"/>
</dbReference>
<dbReference type="EMBL" id="BJVJ01000007">
    <property type="protein sequence ID" value="GEL22242.1"/>
    <property type="molecule type" value="Genomic_DNA"/>
</dbReference>
<keyword evidence="3" id="KW-0520">NAD</keyword>
<dbReference type="PANTHER" id="PTHR42760">
    <property type="entry name" value="SHORT-CHAIN DEHYDROGENASES/REDUCTASES FAMILY MEMBER"/>
    <property type="match status" value="1"/>
</dbReference>
<dbReference type="AlphaFoldDB" id="A0A511DBR6"/>
<dbReference type="InterPro" id="IPR023985">
    <property type="entry name" value="SDR_subfam_1"/>
</dbReference>
<keyword evidence="2" id="KW-0560">Oxidoreductase</keyword>
<reference evidence="5 6" key="1">
    <citation type="submission" date="2019-07" db="EMBL/GenBank/DDBJ databases">
        <title>Whole genome shotgun sequence of Pseudonocardia sulfidoxydans NBRC 16205.</title>
        <authorList>
            <person name="Hosoyama A."/>
            <person name="Uohara A."/>
            <person name="Ohji S."/>
            <person name="Ichikawa N."/>
        </authorList>
    </citation>
    <scope>NUCLEOTIDE SEQUENCE [LARGE SCALE GENOMIC DNA]</scope>
    <source>
        <strain evidence="5 6">NBRC 16205</strain>
    </source>
</reference>
<dbReference type="Proteomes" id="UP000321685">
    <property type="component" value="Unassembled WGS sequence"/>
</dbReference>
<dbReference type="SUPFAM" id="SSF51735">
    <property type="entry name" value="NAD(P)-binding Rossmann-fold domains"/>
    <property type="match status" value="1"/>
</dbReference>
<sequence>MGKLDGKVALITGAGRGQGRSHALTLAREGADIVAIDVPGHVESIEYDLASSDDLAETVKGVEELDRRIIAIEGDARSQESLDGAVAAGLSEFGQIDILVANHGVLSIDKFWEMSEERWNQMIDINLTGMWRAAKAVAPHMIERGKGAICMTASINAIETGPGYTHYNVSKAGVVMLMKNIALELGGYGIRCNAICPGAADTKIVDWKGLYDNLIFPGAGHSDLYDATKNWTALKDRRLLDPQTLSNGVLFLVSDDARDVTGVALPIDAGHLILPGFNHTPS</sequence>
<dbReference type="RefSeq" id="WP_147103203.1">
    <property type="nucleotide sequence ID" value="NZ_BJVJ01000007.1"/>
</dbReference>
<evidence type="ECO:0000313" key="6">
    <source>
        <dbReference type="Proteomes" id="UP000321685"/>
    </source>
</evidence>
<evidence type="ECO:0000256" key="4">
    <source>
        <dbReference type="RuleBase" id="RU000363"/>
    </source>
</evidence>
<dbReference type="PRINTS" id="PR00080">
    <property type="entry name" value="SDRFAMILY"/>
</dbReference>
<dbReference type="InterPro" id="IPR002347">
    <property type="entry name" value="SDR_fam"/>
</dbReference>
<keyword evidence="6" id="KW-1185">Reference proteome</keyword>
<dbReference type="NCBIfam" id="TIGR03971">
    <property type="entry name" value="SDR_subfam_1"/>
    <property type="match status" value="1"/>
</dbReference>